<comment type="similarity">
    <text evidence="1">Belongs to the asteroid family.</text>
</comment>
<dbReference type="PANTHER" id="PTHR15665">
    <property type="entry name" value="ASTEROID PROTEIN"/>
    <property type="match status" value="1"/>
</dbReference>
<feature type="region of interest" description="Disordered" evidence="2">
    <location>
        <begin position="590"/>
        <end position="622"/>
    </location>
</feature>
<evidence type="ECO:0000313" key="4">
    <source>
        <dbReference type="EMBL" id="CAH3015213.1"/>
    </source>
</evidence>
<accession>A0ABN8LMH7</accession>
<gene>
    <name evidence="4" type="ORF">PEVE_00013484</name>
</gene>
<dbReference type="Gene3D" id="3.40.50.1010">
    <property type="entry name" value="5'-nuclease"/>
    <property type="match status" value="1"/>
</dbReference>
<feature type="domain" description="Asteroid" evidence="3">
    <location>
        <begin position="127"/>
        <end position="217"/>
    </location>
</feature>
<comment type="caution">
    <text evidence="4">The sequence shown here is derived from an EMBL/GenBank/DDBJ whole genome shotgun (WGS) entry which is preliminary data.</text>
</comment>
<evidence type="ECO:0000313" key="5">
    <source>
        <dbReference type="Proteomes" id="UP001159427"/>
    </source>
</evidence>
<keyword evidence="5" id="KW-1185">Reference proteome</keyword>
<evidence type="ECO:0000256" key="2">
    <source>
        <dbReference type="SAM" id="MobiDB-lite"/>
    </source>
</evidence>
<evidence type="ECO:0000256" key="1">
    <source>
        <dbReference type="ARBA" id="ARBA00007398"/>
    </source>
</evidence>
<proteinExistence type="inferred from homology"/>
<dbReference type="InterPro" id="IPR039436">
    <property type="entry name" value="Asteroid_dom"/>
</dbReference>
<dbReference type="SUPFAM" id="SSF88723">
    <property type="entry name" value="PIN domain-like"/>
    <property type="match status" value="1"/>
</dbReference>
<evidence type="ECO:0000259" key="3">
    <source>
        <dbReference type="Pfam" id="PF12813"/>
    </source>
</evidence>
<protein>
    <recommendedName>
        <fullName evidence="3">Asteroid domain-containing protein</fullName>
    </recommendedName>
</protein>
<dbReference type="EMBL" id="CALNXI010000020">
    <property type="protein sequence ID" value="CAH3015213.1"/>
    <property type="molecule type" value="Genomic_DNA"/>
</dbReference>
<dbReference type="Pfam" id="PF12813">
    <property type="entry name" value="XPG_I_2"/>
    <property type="match status" value="1"/>
</dbReference>
<reference evidence="4 5" key="1">
    <citation type="submission" date="2022-05" db="EMBL/GenBank/DDBJ databases">
        <authorList>
            <consortium name="Genoscope - CEA"/>
            <person name="William W."/>
        </authorList>
    </citation>
    <scope>NUCLEOTIDE SEQUENCE [LARGE SCALE GENOMIC DNA]</scope>
</reference>
<sequence length="644" mass="72826">MGIHGLTSYVNSIPNLWEEIILRDTKLVIDGSCLCYYLYVSNGFDFRCGGQYGEFYHAVDSFFTALSSKRVECFVIFDGADDPSDKKLETLQKRAIQNIQRANALAKSADDREFLLPLLTKVVFLQALRNRGIQFAVCDSEADAEIASLARSWNCPVLGNDSDFFIFDVKAGYIPLSFFDWTAGQLRASIFYRSKLASHFGIRAELIPLLASLAGNDYVSSDALAAFNLALIRIQTTNRFSRREARFASIANMLSELPDSCNQQKALESVLQMISSPQNRCELRQVVELSLQEYNIKESNLLDYFKTGAVCSSLRTRNGHEIEQWVLRRFRSGLFSTKFMNSLTSGKCLLRVQVENCGEISANRSSLWLRQFVYGILNDVEEGTKETGNLPAVREWDREGMTVKPSNVAPYQEGVVPGISLMPYLETTETLNFLLFALDSADTPEIGALPQDMKLFVASLRYLLNNAQPELKMNHLLALLCCCVNLQDNLKEENVKTTNLKYSPQSFDLRAAHSFCQWQSVLRDAINLNCTLLEPVLTPYIHKIYNGQMAHNLAEKLNQGLTPEELIPSLKQFQLFNKLKTAVTKDLLHKIAPEKRPRERNNGRKAKGSHVKAATNTSDDDEMLENRFAYLFNLEEQDSQDDDK</sequence>
<dbReference type="PANTHER" id="PTHR15665:SF1">
    <property type="entry name" value="PROTEIN ASTEROID HOMOLOG 1"/>
    <property type="match status" value="1"/>
</dbReference>
<name>A0ABN8LMH7_9CNID</name>
<feature type="compositionally biased region" description="Basic and acidic residues" evidence="2">
    <location>
        <begin position="590"/>
        <end position="602"/>
    </location>
</feature>
<dbReference type="Proteomes" id="UP001159427">
    <property type="component" value="Unassembled WGS sequence"/>
</dbReference>
<organism evidence="4 5">
    <name type="scientific">Porites evermanni</name>
    <dbReference type="NCBI Taxonomy" id="104178"/>
    <lineage>
        <taxon>Eukaryota</taxon>
        <taxon>Metazoa</taxon>
        <taxon>Cnidaria</taxon>
        <taxon>Anthozoa</taxon>
        <taxon>Hexacorallia</taxon>
        <taxon>Scleractinia</taxon>
        <taxon>Fungiina</taxon>
        <taxon>Poritidae</taxon>
        <taxon>Porites</taxon>
    </lineage>
</organism>
<dbReference type="InterPro" id="IPR026832">
    <property type="entry name" value="Asteroid"/>
</dbReference>
<dbReference type="InterPro" id="IPR029060">
    <property type="entry name" value="PIN-like_dom_sf"/>
</dbReference>